<dbReference type="InterPro" id="IPR029033">
    <property type="entry name" value="His_PPase_superfam"/>
</dbReference>
<keyword evidence="2" id="KW-1185">Reference proteome</keyword>
<dbReference type="InterPro" id="IPR050275">
    <property type="entry name" value="PGM_Phosphatase"/>
</dbReference>
<name>A0ABP5E166_9ACTN</name>
<evidence type="ECO:0000313" key="2">
    <source>
        <dbReference type="Proteomes" id="UP001501585"/>
    </source>
</evidence>
<dbReference type="Proteomes" id="UP001501585">
    <property type="component" value="Unassembled WGS sequence"/>
</dbReference>
<dbReference type="CDD" id="cd07067">
    <property type="entry name" value="HP_PGM_like"/>
    <property type="match status" value="1"/>
</dbReference>
<evidence type="ECO:0000313" key="1">
    <source>
        <dbReference type="EMBL" id="GAA1988680.1"/>
    </source>
</evidence>
<accession>A0ABP5E166</accession>
<reference evidence="2" key="1">
    <citation type="journal article" date="2019" name="Int. J. Syst. Evol. Microbiol.">
        <title>The Global Catalogue of Microorganisms (GCM) 10K type strain sequencing project: providing services to taxonomists for standard genome sequencing and annotation.</title>
        <authorList>
            <consortium name="The Broad Institute Genomics Platform"/>
            <consortium name="The Broad Institute Genome Sequencing Center for Infectious Disease"/>
            <person name="Wu L."/>
            <person name="Ma J."/>
        </authorList>
    </citation>
    <scope>NUCLEOTIDE SEQUENCE [LARGE SCALE GENOMIC DNA]</scope>
    <source>
        <strain evidence="2">JCM 15313</strain>
    </source>
</reference>
<dbReference type="PANTHER" id="PTHR48100:SF1">
    <property type="entry name" value="HISTIDINE PHOSPHATASE FAMILY PROTEIN-RELATED"/>
    <property type="match status" value="1"/>
</dbReference>
<proteinExistence type="predicted"/>
<protein>
    <submittedName>
        <fullName evidence="1">Alpha-ribazole phosphatase</fullName>
    </submittedName>
</protein>
<dbReference type="Pfam" id="PF00300">
    <property type="entry name" value="His_Phos_1"/>
    <property type="match status" value="1"/>
</dbReference>
<dbReference type="Gene3D" id="3.40.50.1240">
    <property type="entry name" value="Phosphoglycerate mutase-like"/>
    <property type="match status" value="1"/>
</dbReference>
<dbReference type="EMBL" id="BAAAPC010000004">
    <property type="protein sequence ID" value="GAA1988680.1"/>
    <property type="molecule type" value="Genomic_DNA"/>
</dbReference>
<gene>
    <name evidence="1" type="primary">cobC_1</name>
    <name evidence="1" type="ORF">GCM10009799_12950</name>
</gene>
<dbReference type="SMART" id="SM00855">
    <property type="entry name" value="PGAM"/>
    <property type="match status" value="1"/>
</dbReference>
<dbReference type="PANTHER" id="PTHR48100">
    <property type="entry name" value="BROAD-SPECIFICITY PHOSPHATASE YOR283W-RELATED"/>
    <property type="match status" value="1"/>
</dbReference>
<sequence length="211" mass="23029">MTDLVLARHGETTWHANNRYAGSSDVPLTARGYDQAETLATWAGGAGLDAVWCSTLSRARETALPSAHAIGSEPHSDERLCEVDFGEGEGKTVAEMEQLFPERRAAFVTDPVAHHLPGGEDPRLAVKRALACFDDIVDAHPGRRVLVIGHGTLMRLILCRLLGIPLREYRRVFPVVRNTALTTLRMGRASAALIEYNVPPEIATAHHLGPR</sequence>
<dbReference type="SUPFAM" id="SSF53254">
    <property type="entry name" value="Phosphoglycerate mutase-like"/>
    <property type="match status" value="1"/>
</dbReference>
<comment type="caution">
    <text evidence="1">The sequence shown here is derived from an EMBL/GenBank/DDBJ whole genome shotgun (WGS) entry which is preliminary data.</text>
</comment>
<dbReference type="InterPro" id="IPR013078">
    <property type="entry name" value="His_Pase_superF_clade-1"/>
</dbReference>
<organism evidence="1 2">
    <name type="scientific">Nocardiopsis rhodophaea</name>
    <dbReference type="NCBI Taxonomy" id="280238"/>
    <lineage>
        <taxon>Bacteria</taxon>
        <taxon>Bacillati</taxon>
        <taxon>Actinomycetota</taxon>
        <taxon>Actinomycetes</taxon>
        <taxon>Streptosporangiales</taxon>
        <taxon>Nocardiopsidaceae</taxon>
        <taxon>Nocardiopsis</taxon>
    </lineage>
</organism>
<dbReference type="RefSeq" id="WP_344100090.1">
    <property type="nucleotide sequence ID" value="NZ_BAAAPC010000004.1"/>
</dbReference>